<dbReference type="InterPro" id="IPR043128">
    <property type="entry name" value="Rev_trsase/Diguanyl_cyclase"/>
</dbReference>
<dbReference type="InterPro" id="IPR050951">
    <property type="entry name" value="Retrovirus_Pol_polyprotein"/>
</dbReference>
<dbReference type="FunFam" id="3.30.70.270:FF:000020">
    <property type="entry name" value="Transposon Tf2-6 polyprotein-like Protein"/>
    <property type="match status" value="1"/>
</dbReference>
<protein>
    <recommendedName>
        <fullName evidence="2">Reverse transcriptase/retrotransposon-derived protein RNase H-like domain-containing protein</fullName>
    </recommendedName>
</protein>
<dbReference type="EMBL" id="CP133617">
    <property type="protein sequence ID" value="WMV32859.1"/>
    <property type="molecule type" value="Genomic_DNA"/>
</dbReference>
<dbReference type="PANTHER" id="PTHR37984">
    <property type="entry name" value="PROTEIN CBG26694"/>
    <property type="match status" value="1"/>
</dbReference>
<keyword evidence="4" id="KW-1185">Reference proteome</keyword>
<keyword evidence="1" id="KW-0511">Multifunctional enzyme</keyword>
<gene>
    <name evidence="3" type="ORF">MTR67_026244</name>
</gene>
<dbReference type="AlphaFoldDB" id="A0AAF0TUL9"/>
<evidence type="ECO:0000313" key="3">
    <source>
        <dbReference type="EMBL" id="WMV32859.1"/>
    </source>
</evidence>
<evidence type="ECO:0000313" key="4">
    <source>
        <dbReference type="Proteomes" id="UP001234989"/>
    </source>
</evidence>
<accession>A0AAF0TUL9</accession>
<dbReference type="GO" id="GO:0003824">
    <property type="term" value="F:catalytic activity"/>
    <property type="evidence" value="ECO:0007669"/>
    <property type="project" value="UniProtKB-KW"/>
</dbReference>
<dbReference type="Pfam" id="PF17919">
    <property type="entry name" value="RT_RNaseH_2"/>
    <property type="match status" value="1"/>
</dbReference>
<reference evidence="3" key="1">
    <citation type="submission" date="2023-08" db="EMBL/GenBank/DDBJ databases">
        <title>A de novo genome assembly of Solanum verrucosum Schlechtendal, a Mexican diploid species geographically isolated from the other diploid A-genome species in potato relatives.</title>
        <authorList>
            <person name="Hosaka K."/>
        </authorList>
    </citation>
    <scope>NUCLEOTIDE SEQUENCE</scope>
    <source>
        <tissue evidence="3">Young leaves</tissue>
    </source>
</reference>
<dbReference type="InterPro" id="IPR041577">
    <property type="entry name" value="RT_RNaseH_2"/>
</dbReference>
<dbReference type="Proteomes" id="UP001234989">
    <property type="component" value="Chromosome 6"/>
</dbReference>
<name>A0AAF0TUL9_SOLVR</name>
<sequence length="264" mass="29492">MNHLRIVLQVLKDYKLYAKFGKCEFLLSSVTFLGLIVSSIGIEVDAKKTDTVKCWTRPLTPTDIRSFLGLPGCYRRFVEGFSSIASPLTSLTQKKAKFVLSEAREKSFQVLKDRLTSASVLTLSEGTDGFVVYCDTSIVGLGCVLMQHDKVIAYATRQLKILENIYSTHDLELALDYDMSIIYHPDKANVVASVLSQLSMGSVAYVEDEKKKLVCDVHCLARLGVQLMDSPKGGFMVNKGSESYFVVDVKSKRHRDPILMDLKE</sequence>
<dbReference type="InterPro" id="IPR043502">
    <property type="entry name" value="DNA/RNA_pol_sf"/>
</dbReference>
<dbReference type="Gene3D" id="3.30.70.270">
    <property type="match status" value="2"/>
</dbReference>
<feature type="domain" description="Reverse transcriptase/retrotransposon-derived protein RNase H-like" evidence="2">
    <location>
        <begin position="101"/>
        <end position="173"/>
    </location>
</feature>
<evidence type="ECO:0000259" key="2">
    <source>
        <dbReference type="Pfam" id="PF17919"/>
    </source>
</evidence>
<proteinExistence type="predicted"/>
<organism evidence="3 4">
    <name type="scientific">Solanum verrucosum</name>
    <dbReference type="NCBI Taxonomy" id="315347"/>
    <lineage>
        <taxon>Eukaryota</taxon>
        <taxon>Viridiplantae</taxon>
        <taxon>Streptophyta</taxon>
        <taxon>Embryophyta</taxon>
        <taxon>Tracheophyta</taxon>
        <taxon>Spermatophyta</taxon>
        <taxon>Magnoliopsida</taxon>
        <taxon>eudicotyledons</taxon>
        <taxon>Gunneridae</taxon>
        <taxon>Pentapetalae</taxon>
        <taxon>asterids</taxon>
        <taxon>lamiids</taxon>
        <taxon>Solanales</taxon>
        <taxon>Solanaceae</taxon>
        <taxon>Solanoideae</taxon>
        <taxon>Solaneae</taxon>
        <taxon>Solanum</taxon>
    </lineage>
</organism>
<dbReference type="PANTHER" id="PTHR37984:SF5">
    <property type="entry name" value="PROTEIN NYNRIN-LIKE"/>
    <property type="match status" value="1"/>
</dbReference>
<dbReference type="SUPFAM" id="SSF56672">
    <property type="entry name" value="DNA/RNA polymerases"/>
    <property type="match status" value="1"/>
</dbReference>
<evidence type="ECO:0000256" key="1">
    <source>
        <dbReference type="ARBA" id="ARBA00023268"/>
    </source>
</evidence>